<dbReference type="PANTHER" id="PTHR24373:SF275">
    <property type="entry name" value="TIR DOMAIN-CONTAINING PROTEIN"/>
    <property type="match status" value="1"/>
</dbReference>
<reference evidence="5 6" key="1">
    <citation type="submission" date="2015-04" db="EMBL/GenBank/DDBJ databases">
        <authorList>
            <person name="Syromyatnikov M.Y."/>
            <person name="Popov V.N."/>
        </authorList>
    </citation>
    <scope>NUCLEOTIDE SEQUENCE [LARGE SCALE GENOMIC DNA]</scope>
</reference>
<dbReference type="InterPro" id="IPR032675">
    <property type="entry name" value="LRR_dom_sf"/>
</dbReference>
<dbReference type="PROSITE" id="PS51450">
    <property type="entry name" value="LRR"/>
    <property type="match status" value="2"/>
</dbReference>
<dbReference type="Gene3D" id="3.80.10.10">
    <property type="entry name" value="Ribonuclease Inhibitor"/>
    <property type="match status" value="1"/>
</dbReference>
<dbReference type="STRING" id="568069.A0A1J1HID0"/>
<accession>A0A1J1HID0</accession>
<keyword evidence="6" id="KW-1185">Reference proteome</keyword>
<dbReference type="SUPFAM" id="SSF52058">
    <property type="entry name" value="L domain-like"/>
    <property type="match status" value="1"/>
</dbReference>
<keyword evidence="2 4" id="KW-0732">Signal</keyword>
<proteinExistence type="predicted"/>
<evidence type="ECO:0000256" key="1">
    <source>
        <dbReference type="ARBA" id="ARBA00022614"/>
    </source>
</evidence>
<dbReference type="AlphaFoldDB" id="A0A1J1HID0"/>
<keyword evidence="3" id="KW-0677">Repeat</keyword>
<organism evidence="5 6">
    <name type="scientific">Clunio marinus</name>
    <dbReference type="NCBI Taxonomy" id="568069"/>
    <lineage>
        <taxon>Eukaryota</taxon>
        <taxon>Metazoa</taxon>
        <taxon>Ecdysozoa</taxon>
        <taxon>Arthropoda</taxon>
        <taxon>Hexapoda</taxon>
        <taxon>Insecta</taxon>
        <taxon>Pterygota</taxon>
        <taxon>Neoptera</taxon>
        <taxon>Endopterygota</taxon>
        <taxon>Diptera</taxon>
        <taxon>Nematocera</taxon>
        <taxon>Chironomoidea</taxon>
        <taxon>Chironomidae</taxon>
        <taxon>Clunio</taxon>
    </lineage>
</organism>
<protein>
    <submittedName>
        <fullName evidence="5">CLUMA_CG001552, isoform A</fullName>
    </submittedName>
</protein>
<dbReference type="SMART" id="SM00369">
    <property type="entry name" value="LRR_TYP"/>
    <property type="match status" value="4"/>
</dbReference>
<evidence type="ECO:0000256" key="2">
    <source>
        <dbReference type="ARBA" id="ARBA00022729"/>
    </source>
</evidence>
<evidence type="ECO:0000256" key="4">
    <source>
        <dbReference type="SAM" id="SignalP"/>
    </source>
</evidence>
<dbReference type="EMBL" id="CVRI01000005">
    <property type="protein sequence ID" value="CRK87808.1"/>
    <property type="molecule type" value="Genomic_DNA"/>
</dbReference>
<name>A0A1J1HID0_9DIPT</name>
<sequence>MNLQVGILLITISLCTASTLKCTFKNDFVFRKYSCVVKELKIENRNTRITFIEGQHEMTKSNDDVECLRVERIQTMEFFTNDFFLKFPNMQNLAIHDGPLKHLLRGDFAMADNLVSIHITHTDVTDLEDYVFFGTKVLKTLNLRENKIRTIAENAFKGLMTLKFLTLSYNEIHMLHMNIFKDLNFLEQLSLGSNKLRHIDENLFSKNRHLEIIFLDNNQLTSISGNMFSRNENLREIYMDNNQIKHVSNIPEFLTNLKQLEVAVFSNNTCVNSMFLITKGFYPPYERIFENCQIF</sequence>
<dbReference type="InterPro" id="IPR050328">
    <property type="entry name" value="Dev_Immune_Receptor"/>
</dbReference>
<evidence type="ECO:0000313" key="5">
    <source>
        <dbReference type="EMBL" id="CRK87808.1"/>
    </source>
</evidence>
<dbReference type="Proteomes" id="UP000183832">
    <property type="component" value="Unassembled WGS sequence"/>
</dbReference>
<evidence type="ECO:0000313" key="6">
    <source>
        <dbReference type="Proteomes" id="UP000183832"/>
    </source>
</evidence>
<feature type="chain" id="PRO_5012881982" evidence="4">
    <location>
        <begin position="18"/>
        <end position="295"/>
    </location>
</feature>
<dbReference type="SMART" id="SM00365">
    <property type="entry name" value="LRR_SD22"/>
    <property type="match status" value="3"/>
</dbReference>
<evidence type="ECO:0000256" key="3">
    <source>
        <dbReference type="ARBA" id="ARBA00022737"/>
    </source>
</evidence>
<dbReference type="OrthoDB" id="7786945at2759"/>
<dbReference type="PANTHER" id="PTHR24373">
    <property type="entry name" value="SLIT RELATED LEUCINE-RICH REPEAT NEURONAL PROTEIN"/>
    <property type="match status" value="1"/>
</dbReference>
<feature type="signal peptide" evidence="4">
    <location>
        <begin position="1"/>
        <end position="17"/>
    </location>
</feature>
<dbReference type="InterPro" id="IPR003591">
    <property type="entry name" value="Leu-rich_rpt_typical-subtyp"/>
</dbReference>
<dbReference type="Pfam" id="PF13855">
    <property type="entry name" value="LRR_8"/>
    <property type="match status" value="2"/>
</dbReference>
<keyword evidence="1" id="KW-0433">Leucine-rich repeat</keyword>
<dbReference type="InterPro" id="IPR001611">
    <property type="entry name" value="Leu-rich_rpt"/>
</dbReference>
<gene>
    <name evidence="5" type="ORF">CLUMA_CG001552</name>
</gene>